<evidence type="ECO:0000259" key="1">
    <source>
        <dbReference type="Pfam" id="PF24209"/>
    </source>
</evidence>
<protein>
    <recommendedName>
        <fullName evidence="1">DUF7431 domain-containing protein</fullName>
    </recommendedName>
</protein>
<feature type="domain" description="DUF7431" evidence="1">
    <location>
        <begin position="137"/>
        <end position="201"/>
    </location>
</feature>
<sequence length="203" mass="23884">KMSTDNNVMVVIKIINNSQSPQNTSKFCRLNLNNNLSDIRKKLKNSKTINDIDTLLFSKKEGDEFVEITEEDFPLEEIIEVINKTNSKRRNSGKSEKESNLCNSDCIRFLGGKHPDDENFDEKCWIESLKDYQDWDYNISNTCTKLLPFEFSMIKNKPFINLEKFTESLDPKWISLYLPIDKDYSPIFYNQKKKKIKFARVKN</sequence>
<evidence type="ECO:0000313" key="2">
    <source>
        <dbReference type="EMBL" id="ESA07303.1"/>
    </source>
</evidence>
<name>U9TLX9_RHIID</name>
<dbReference type="VEuPathDB" id="FungiDB:RhiirFUN_018926"/>
<dbReference type="HOGENOM" id="CLU_1351816_0_0_1"/>
<feature type="non-terminal residue" evidence="2">
    <location>
        <position position="1"/>
    </location>
</feature>
<organism evidence="2">
    <name type="scientific">Rhizophagus irregularis (strain DAOM 181602 / DAOM 197198 / MUCL 43194)</name>
    <name type="common">Arbuscular mycorrhizal fungus</name>
    <name type="synonym">Glomus intraradices</name>
    <dbReference type="NCBI Taxonomy" id="747089"/>
    <lineage>
        <taxon>Eukaryota</taxon>
        <taxon>Fungi</taxon>
        <taxon>Fungi incertae sedis</taxon>
        <taxon>Mucoromycota</taxon>
        <taxon>Glomeromycotina</taxon>
        <taxon>Glomeromycetes</taxon>
        <taxon>Glomerales</taxon>
        <taxon>Glomeraceae</taxon>
        <taxon>Rhizophagus</taxon>
    </lineage>
</organism>
<accession>U9TLX9</accession>
<dbReference type="Pfam" id="PF24209">
    <property type="entry name" value="DUF7431"/>
    <property type="match status" value="1"/>
</dbReference>
<proteinExistence type="predicted"/>
<dbReference type="InterPro" id="IPR055854">
    <property type="entry name" value="DUF7431"/>
</dbReference>
<gene>
    <name evidence="2" type="ORF">GLOINDRAFT_98840</name>
</gene>
<dbReference type="AlphaFoldDB" id="U9TLX9"/>
<dbReference type="EMBL" id="KI290511">
    <property type="protein sequence ID" value="ESA07303.1"/>
    <property type="molecule type" value="Genomic_DNA"/>
</dbReference>
<reference evidence="2" key="1">
    <citation type="submission" date="2013-07" db="EMBL/GenBank/DDBJ databases">
        <title>The genome of an arbuscular mycorrhizal fungus provides insights into the evolution of the oldest plant symbiosis.</title>
        <authorList>
            <consortium name="DOE Joint Genome Institute"/>
            <person name="Tisserant E."/>
            <person name="Malbreil M."/>
            <person name="Kuo A."/>
            <person name="Kohler A."/>
            <person name="Symeonidi A."/>
            <person name="Balestrini R."/>
            <person name="Charron P."/>
            <person name="Duensing N."/>
            <person name="Frei-dit-Frey N."/>
            <person name="Gianinazzi-Pearson V."/>
            <person name="Gilbert B."/>
            <person name="Handa Y."/>
            <person name="Hijri M."/>
            <person name="Kaul R."/>
            <person name="Kawaguchi M."/>
            <person name="Krajinski F."/>
            <person name="Lammers P."/>
            <person name="Lapierre D."/>
            <person name="Masclaux F.G."/>
            <person name="Murat C."/>
            <person name="Morin E."/>
            <person name="Ndikumana S."/>
            <person name="Pagni M."/>
            <person name="Petitpierre D."/>
            <person name="Requena N."/>
            <person name="Rosikiewicz P."/>
            <person name="Riley R."/>
            <person name="Saito K."/>
            <person name="San Clemente H."/>
            <person name="Shapiro H."/>
            <person name="van Tuinen D."/>
            <person name="Becard G."/>
            <person name="Bonfante P."/>
            <person name="Paszkowski U."/>
            <person name="Shachar-Hill Y."/>
            <person name="Young J.P."/>
            <person name="Sanders I.R."/>
            <person name="Henrissat B."/>
            <person name="Rensing S.A."/>
            <person name="Grigoriev I.V."/>
            <person name="Corradi N."/>
            <person name="Roux C."/>
            <person name="Martin F."/>
        </authorList>
    </citation>
    <scope>NUCLEOTIDE SEQUENCE</scope>
    <source>
        <strain evidence="2">DAOM 197198</strain>
    </source>
</reference>